<dbReference type="AlphaFoldDB" id="A0A645I563"/>
<dbReference type="InterPro" id="IPR007487">
    <property type="entry name" value="ABC_transpt-TYRBP-like"/>
</dbReference>
<protein>
    <recommendedName>
        <fullName evidence="2">ABC transporter substrate-binding protein</fullName>
    </recommendedName>
</protein>
<dbReference type="PANTHER" id="PTHR35271">
    <property type="entry name" value="ABC TRANSPORTER, SUBSTRATE-BINDING LIPOPROTEIN-RELATED"/>
    <property type="match status" value="1"/>
</dbReference>
<reference evidence="1" key="1">
    <citation type="submission" date="2019-08" db="EMBL/GenBank/DDBJ databases">
        <authorList>
            <person name="Kucharzyk K."/>
            <person name="Murdoch R.W."/>
            <person name="Higgins S."/>
            <person name="Loffler F."/>
        </authorList>
    </citation>
    <scope>NUCLEOTIDE SEQUENCE</scope>
</reference>
<sequence length="87" mass="8913">MPNLAQIAIDAKLPVYVAADSMVNDGGLATVGVNYTQLGKQTAQMAAKVLSGTAVADIPVQVLTQYSTVANKDTAAALGIDVSKYSN</sequence>
<dbReference type="EMBL" id="VSSQ01107116">
    <property type="protein sequence ID" value="MPN46447.1"/>
    <property type="molecule type" value="Genomic_DNA"/>
</dbReference>
<comment type="caution">
    <text evidence="1">The sequence shown here is derived from an EMBL/GenBank/DDBJ whole genome shotgun (WGS) entry which is preliminary data.</text>
</comment>
<dbReference type="Gene3D" id="3.40.50.2300">
    <property type="match status" value="1"/>
</dbReference>
<gene>
    <name evidence="1" type="ORF">SDC9_194033</name>
</gene>
<dbReference type="Pfam" id="PF04392">
    <property type="entry name" value="ABC_sub_bind"/>
    <property type="match status" value="1"/>
</dbReference>
<proteinExistence type="predicted"/>
<evidence type="ECO:0008006" key="2">
    <source>
        <dbReference type="Google" id="ProtNLM"/>
    </source>
</evidence>
<organism evidence="1">
    <name type="scientific">bioreactor metagenome</name>
    <dbReference type="NCBI Taxonomy" id="1076179"/>
    <lineage>
        <taxon>unclassified sequences</taxon>
        <taxon>metagenomes</taxon>
        <taxon>ecological metagenomes</taxon>
    </lineage>
</organism>
<evidence type="ECO:0000313" key="1">
    <source>
        <dbReference type="EMBL" id="MPN46447.1"/>
    </source>
</evidence>
<dbReference type="InterPro" id="IPR028082">
    <property type="entry name" value="Peripla_BP_I"/>
</dbReference>
<dbReference type="SUPFAM" id="SSF53822">
    <property type="entry name" value="Periplasmic binding protein-like I"/>
    <property type="match status" value="1"/>
</dbReference>
<name>A0A645I563_9ZZZZ</name>
<dbReference type="PANTHER" id="PTHR35271:SF1">
    <property type="entry name" value="ABC TRANSPORTER, SUBSTRATE-BINDING LIPOPROTEIN"/>
    <property type="match status" value="1"/>
</dbReference>
<accession>A0A645I563</accession>